<evidence type="ECO:0000313" key="7">
    <source>
        <dbReference type="Proteomes" id="UP000215158"/>
    </source>
</evidence>
<name>A0A248VMA5_9BURK</name>
<evidence type="ECO:0000256" key="2">
    <source>
        <dbReference type="ARBA" id="ARBA00022670"/>
    </source>
</evidence>
<keyword evidence="4" id="KW-0720">Serine protease</keyword>
<dbReference type="OrthoDB" id="6999246at2"/>
<dbReference type="PANTHER" id="PTHR33209">
    <property type="entry name" value="PROTEASE 4"/>
    <property type="match status" value="1"/>
</dbReference>
<protein>
    <submittedName>
        <fullName evidence="6">Serine peptidase</fullName>
    </submittedName>
</protein>
<gene>
    <name evidence="6" type="ORF">CJU94_19520</name>
</gene>
<keyword evidence="7" id="KW-1185">Reference proteome</keyword>
<evidence type="ECO:0000259" key="5">
    <source>
        <dbReference type="Pfam" id="PF01343"/>
    </source>
</evidence>
<reference evidence="6 7" key="1">
    <citation type="submission" date="2017-08" db="EMBL/GenBank/DDBJ databases">
        <title>Identification and genetic characteristics of simultaneous BTEX- and naphthalene-degrading Paraburkholderia sp. BN5 isolated from petroleum-contaminated soil.</title>
        <authorList>
            <person name="Lee Y."/>
            <person name="Jeon C.O."/>
        </authorList>
    </citation>
    <scope>NUCLEOTIDE SEQUENCE [LARGE SCALE GENOMIC DNA]</scope>
    <source>
        <strain evidence="6 7">BN5</strain>
    </source>
</reference>
<dbReference type="Proteomes" id="UP000215158">
    <property type="component" value="Chromosome 1"/>
</dbReference>
<proteinExistence type="inferred from homology"/>
<dbReference type="GO" id="GO:0006508">
    <property type="term" value="P:proteolysis"/>
    <property type="evidence" value="ECO:0007669"/>
    <property type="project" value="UniProtKB-KW"/>
</dbReference>
<dbReference type="SUPFAM" id="SSF52096">
    <property type="entry name" value="ClpP/crotonase"/>
    <property type="match status" value="1"/>
</dbReference>
<dbReference type="InterPro" id="IPR029045">
    <property type="entry name" value="ClpP/crotonase-like_dom_sf"/>
</dbReference>
<dbReference type="KEGG" id="parb:CJU94_19520"/>
<dbReference type="InterPro" id="IPR033855">
    <property type="entry name" value="Protein_C"/>
</dbReference>
<dbReference type="EMBL" id="CP022989">
    <property type="protein sequence ID" value="ASW00146.1"/>
    <property type="molecule type" value="Genomic_DNA"/>
</dbReference>
<organism evidence="6 7">
    <name type="scientific">Paraburkholderia aromaticivorans</name>
    <dbReference type="NCBI Taxonomy" id="2026199"/>
    <lineage>
        <taxon>Bacteria</taxon>
        <taxon>Pseudomonadati</taxon>
        <taxon>Pseudomonadota</taxon>
        <taxon>Betaproteobacteria</taxon>
        <taxon>Burkholderiales</taxon>
        <taxon>Burkholderiaceae</taxon>
        <taxon>Paraburkholderia</taxon>
    </lineage>
</organism>
<dbReference type="InterPro" id="IPR002142">
    <property type="entry name" value="Peptidase_S49"/>
</dbReference>
<evidence type="ECO:0000256" key="3">
    <source>
        <dbReference type="ARBA" id="ARBA00022801"/>
    </source>
</evidence>
<dbReference type="AlphaFoldDB" id="A0A248VMA5"/>
<feature type="domain" description="Peptidase S49" evidence="5">
    <location>
        <begin position="148"/>
        <end position="288"/>
    </location>
</feature>
<keyword evidence="3" id="KW-0378">Hydrolase</keyword>
<evidence type="ECO:0000256" key="1">
    <source>
        <dbReference type="ARBA" id="ARBA00008683"/>
    </source>
</evidence>
<evidence type="ECO:0000313" key="6">
    <source>
        <dbReference type="EMBL" id="ASW00146.1"/>
    </source>
</evidence>
<dbReference type="GO" id="GO:0008236">
    <property type="term" value="F:serine-type peptidase activity"/>
    <property type="evidence" value="ECO:0007669"/>
    <property type="project" value="UniProtKB-KW"/>
</dbReference>
<dbReference type="RefSeq" id="WP_095420101.1">
    <property type="nucleotide sequence ID" value="NZ_CP022989.1"/>
</dbReference>
<comment type="similarity">
    <text evidence="1">Belongs to the peptidase S49 family.</text>
</comment>
<dbReference type="CDD" id="cd07022">
    <property type="entry name" value="S49_Sppa_36K_type"/>
    <property type="match status" value="1"/>
</dbReference>
<dbReference type="PANTHER" id="PTHR33209:SF1">
    <property type="entry name" value="PEPTIDASE S49 DOMAIN-CONTAINING PROTEIN"/>
    <property type="match status" value="1"/>
</dbReference>
<keyword evidence="2" id="KW-0645">Protease</keyword>
<accession>A0A248VMA5</accession>
<evidence type="ECO:0000256" key="4">
    <source>
        <dbReference type="ARBA" id="ARBA00022825"/>
    </source>
</evidence>
<dbReference type="Gene3D" id="3.90.226.10">
    <property type="entry name" value="2-enoyl-CoA Hydratase, Chain A, domain 1"/>
    <property type="match status" value="1"/>
</dbReference>
<sequence length="295" mass="31048">MNNLLPRLGQRMFNTPLAIHPRKAEVVIAALSDRLGVTQMLRMDGSAVTPMAMEDDEYGFAEPGRVSRTGYDNVGGVALIEVQGTLVQKLGSLRPYSGMSGYDGIRQNFLTALSDPEVKAIALDIESPGGEVAGCFDLVDTIYNARGAKPIWSILNESAYSAAYAIASAADRIVVPRTGGVGSIGVICAHVDLSKALSAAGVKVTFITYGETKADGHPEIPLSEEALARFQADINTMGELFVDTVARNKNISAATVRGTQAATFMGDKGVALGLADEVAAPDAAFRALIKQISKA</sequence>
<dbReference type="Pfam" id="PF01343">
    <property type="entry name" value="Peptidase_S49"/>
    <property type="match status" value="1"/>
</dbReference>